<dbReference type="PROSITE" id="PS00130">
    <property type="entry name" value="U_DNA_GLYCOSYLASE"/>
    <property type="match status" value="1"/>
</dbReference>
<evidence type="ECO:0000256" key="10">
    <source>
        <dbReference type="PROSITE-ProRule" id="PRU10072"/>
    </source>
</evidence>
<keyword evidence="8 9" id="KW-0234">DNA repair</keyword>
<evidence type="ECO:0000256" key="6">
    <source>
        <dbReference type="ARBA" id="ARBA00022763"/>
    </source>
</evidence>
<dbReference type="CDD" id="cd10027">
    <property type="entry name" value="UDG-F1-like"/>
    <property type="match status" value="1"/>
</dbReference>
<dbReference type="InterPro" id="IPR005122">
    <property type="entry name" value="Uracil-DNA_glycosylase-like"/>
</dbReference>
<evidence type="ECO:0000256" key="11">
    <source>
        <dbReference type="RuleBase" id="RU003780"/>
    </source>
</evidence>
<evidence type="ECO:0000256" key="4">
    <source>
        <dbReference type="ARBA" id="ARBA00012030"/>
    </source>
</evidence>
<dbReference type="AlphaFoldDB" id="A0A0F6SI39"/>
<sequence>MKIPDGWMPILRGELEKPYWRELSEFVAAERALHEVFPADDEVFAALEHTAFDDVRVVLLGQDPYPTPGHAHGLCFSVREGVKPPASLANMYRELESDLGVPIATTGSLTKWAERGMLLLNTVLTVRAREPNSHQKRGWETFTDAILSALSARERPMVFVLWGTAAKKKEKRIDATRHRVVSGAHPSPLSIKHFKGSKPFSKIDAALRDLGEAPFDWSL</sequence>
<evidence type="ECO:0000256" key="8">
    <source>
        <dbReference type="ARBA" id="ARBA00023204"/>
    </source>
</evidence>
<feature type="domain" description="Uracil-DNA glycosylase-like" evidence="12">
    <location>
        <begin position="48"/>
        <end position="207"/>
    </location>
</feature>
<dbReference type="STRING" id="927083.DB32_008673"/>
<accession>A0A0F6SI39</accession>
<dbReference type="InterPro" id="IPR018085">
    <property type="entry name" value="Ura-DNA_Glyclase_AS"/>
</dbReference>
<protein>
    <recommendedName>
        <fullName evidence="5 9">Uracil-DNA glycosylase</fullName>
        <shortName evidence="9">UDG</shortName>
        <ecNumber evidence="4 9">3.2.2.27</ecNumber>
    </recommendedName>
</protein>
<dbReference type="RefSeq" id="WP_275935521.1">
    <property type="nucleotide sequence ID" value="NZ_CP011125.1"/>
</dbReference>
<evidence type="ECO:0000259" key="12">
    <source>
        <dbReference type="SMART" id="SM00986"/>
    </source>
</evidence>
<dbReference type="NCBIfam" id="NF003589">
    <property type="entry name" value="PRK05254.1-2"/>
    <property type="match status" value="1"/>
</dbReference>
<dbReference type="Pfam" id="PF03167">
    <property type="entry name" value="UDG"/>
    <property type="match status" value="1"/>
</dbReference>
<gene>
    <name evidence="9" type="primary">ung</name>
    <name evidence="13" type="ORF">DB32_008673</name>
</gene>
<comment type="similarity">
    <text evidence="3 9 11">Belongs to the uracil-DNA glycosylase (UDG) superfamily. UNG family.</text>
</comment>
<reference evidence="13 14" key="1">
    <citation type="submission" date="2015-03" db="EMBL/GenBank/DDBJ databases">
        <title>Genome assembly of Sandaracinus amylolyticus DSM 53668.</title>
        <authorList>
            <person name="Sharma G."/>
            <person name="Subramanian S."/>
        </authorList>
    </citation>
    <scope>NUCLEOTIDE SEQUENCE [LARGE SCALE GENOMIC DNA]</scope>
    <source>
        <strain evidence="13 14">DSM 53668</strain>
    </source>
</reference>
<evidence type="ECO:0000256" key="7">
    <source>
        <dbReference type="ARBA" id="ARBA00022801"/>
    </source>
</evidence>
<dbReference type="GO" id="GO:0004844">
    <property type="term" value="F:uracil DNA N-glycosylase activity"/>
    <property type="evidence" value="ECO:0007669"/>
    <property type="project" value="UniProtKB-UniRule"/>
</dbReference>
<dbReference type="KEGG" id="samy:DB32_008673"/>
<keyword evidence="14" id="KW-1185">Reference proteome</keyword>
<evidence type="ECO:0000256" key="9">
    <source>
        <dbReference type="HAMAP-Rule" id="MF_00148"/>
    </source>
</evidence>
<keyword evidence="6 9" id="KW-0227">DNA damage</keyword>
<dbReference type="HAMAP" id="MF_00148">
    <property type="entry name" value="UDG"/>
    <property type="match status" value="1"/>
</dbReference>
<dbReference type="SMART" id="SM00986">
    <property type="entry name" value="UDG"/>
    <property type="match status" value="1"/>
</dbReference>
<evidence type="ECO:0000256" key="2">
    <source>
        <dbReference type="ARBA" id="ARBA00002631"/>
    </source>
</evidence>
<dbReference type="InterPro" id="IPR002043">
    <property type="entry name" value="UDG_fam1"/>
</dbReference>
<proteinExistence type="inferred from homology"/>
<dbReference type="SMART" id="SM00987">
    <property type="entry name" value="UreE_C"/>
    <property type="match status" value="1"/>
</dbReference>
<dbReference type="SUPFAM" id="SSF52141">
    <property type="entry name" value="Uracil-DNA glycosylase-like"/>
    <property type="match status" value="1"/>
</dbReference>
<dbReference type="EMBL" id="CP011125">
    <property type="protein sequence ID" value="AKF11524.1"/>
    <property type="molecule type" value="Genomic_DNA"/>
</dbReference>
<organism evidence="13 14">
    <name type="scientific">Sandaracinus amylolyticus</name>
    <dbReference type="NCBI Taxonomy" id="927083"/>
    <lineage>
        <taxon>Bacteria</taxon>
        <taxon>Pseudomonadati</taxon>
        <taxon>Myxococcota</taxon>
        <taxon>Polyangia</taxon>
        <taxon>Polyangiales</taxon>
        <taxon>Sandaracinaceae</taxon>
        <taxon>Sandaracinus</taxon>
    </lineage>
</organism>
<dbReference type="NCBIfam" id="TIGR00628">
    <property type="entry name" value="ung"/>
    <property type="match status" value="1"/>
</dbReference>
<dbReference type="Gene3D" id="3.40.470.10">
    <property type="entry name" value="Uracil-DNA glycosylase-like domain"/>
    <property type="match status" value="1"/>
</dbReference>
<dbReference type="GO" id="GO:0005737">
    <property type="term" value="C:cytoplasm"/>
    <property type="evidence" value="ECO:0007669"/>
    <property type="project" value="UniProtKB-SubCell"/>
</dbReference>
<evidence type="ECO:0000256" key="5">
    <source>
        <dbReference type="ARBA" id="ARBA00018429"/>
    </source>
</evidence>
<evidence type="ECO:0000256" key="1">
    <source>
        <dbReference type="ARBA" id="ARBA00001400"/>
    </source>
</evidence>
<comment type="subcellular location">
    <subcellularLocation>
        <location evidence="9">Cytoplasm</location>
    </subcellularLocation>
</comment>
<dbReference type="Proteomes" id="UP000034883">
    <property type="component" value="Chromosome"/>
</dbReference>
<keyword evidence="9" id="KW-0963">Cytoplasm</keyword>
<dbReference type="GO" id="GO:0097510">
    <property type="term" value="P:base-excision repair, AP site formation via deaminated base removal"/>
    <property type="evidence" value="ECO:0007669"/>
    <property type="project" value="TreeGrafter"/>
</dbReference>
<dbReference type="NCBIfam" id="NF003592">
    <property type="entry name" value="PRK05254.1-5"/>
    <property type="match status" value="1"/>
</dbReference>
<evidence type="ECO:0000313" key="13">
    <source>
        <dbReference type="EMBL" id="AKF11524.1"/>
    </source>
</evidence>
<feature type="active site" description="Proton acceptor" evidence="9 10">
    <location>
        <position position="63"/>
    </location>
</feature>
<evidence type="ECO:0000313" key="14">
    <source>
        <dbReference type="Proteomes" id="UP000034883"/>
    </source>
</evidence>
<comment type="catalytic activity">
    <reaction evidence="1 9 11">
        <text>Hydrolyzes single-stranded DNA or mismatched double-stranded DNA and polynucleotides, releasing free uracil.</text>
        <dbReference type="EC" id="3.2.2.27"/>
    </reaction>
</comment>
<dbReference type="PANTHER" id="PTHR11264:SF0">
    <property type="entry name" value="URACIL-DNA GLYCOSYLASE"/>
    <property type="match status" value="1"/>
</dbReference>
<dbReference type="NCBIfam" id="NF003588">
    <property type="entry name" value="PRK05254.1-1"/>
    <property type="match status" value="1"/>
</dbReference>
<keyword evidence="7 9" id="KW-0378">Hydrolase</keyword>
<name>A0A0F6SI39_9BACT</name>
<evidence type="ECO:0000256" key="3">
    <source>
        <dbReference type="ARBA" id="ARBA00008184"/>
    </source>
</evidence>
<dbReference type="PANTHER" id="PTHR11264">
    <property type="entry name" value="URACIL-DNA GLYCOSYLASE"/>
    <property type="match status" value="1"/>
</dbReference>
<comment type="function">
    <text evidence="2 9 11">Excises uracil residues from the DNA which can arise as a result of misincorporation of dUMP residues by DNA polymerase or due to deamination of cytosine.</text>
</comment>
<dbReference type="EC" id="3.2.2.27" evidence="4 9"/>
<dbReference type="InterPro" id="IPR036895">
    <property type="entry name" value="Uracil-DNA_glycosylase-like_sf"/>
</dbReference>